<proteinExistence type="inferred from homology"/>
<keyword evidence="6 9" id="KW-1133">Transmembrane helix</keyword>
<name>A0A7D9GZY3_DEKBR</name>
<dbReference type="Pfam" id="PF02133">
    <property type="entry name" value="Transp_cyt_pur"/>
    <property type="match status" value="1"/>
</dbReference>
<evidence type="ECO:0000256" key="1">
    <source>
        <dbReference type="ARBA" id="ARBA00004141"/>
    </source>
</evidence>
<dbReference type="OMA" id="LWLSANM"/>
<dbReference type="OrthoDB" id="2116389at2759"/>
<keyword evidence="7 8" id="KW-0472">Membrane</keyword>
<dbReference type="Proteomes" id="UP000568158">
    <property type="component" value="Unassembled WGS sequence"/>
</dbReference>
<feature type="transmembrane region" description="Helical" evidence="9">
    <location>
        <begin position="137"/>
        <end position="160"/>
    </location>
</feature>
<dbReference type="CDD" id="cd11484">
    <property type="entry name" value="SLC-NCS1sbd_CobB-like"/>
    <property type="match status" value="1"/>
</dbReference>
<dbReference type="Gene3D" id="1.10.4160.10">
    <property type="entry name" value="Hydantoin permease"/>
    <property type="match status" value="1"/>
</dbReference>
<dbReference type="FunFam" id="1.10.4160.10:FF:000002">
    <property type="entry name" value="Purine-cytosine permease fcyB"/>
    <property type="match status" value="1"/>
</dbReference>
<dbReference type="AlphaFoldDB" id="A0A7D9GZY3"/>
<feature type="transmembrane region" description="Helical" evidence="9">
    <location>
        <begin position="494"/>
        <end position="510"/>
    </location>
</feature>
<evidence type="ECO:0000313" key="13">
    <source>
        <dbReference type="Proteomes" id="UP000478008"/>
    </source>
</evidence>
<keyword evidence="5 9" id="KW-0812">Transmembrane</keyword>
<keyword evidence="3 8" id="KW-0813">Transport</keyword>
<evidence type="ECO:0000256" key="2">
    <source>
        <dbReference type="ARBA" id="ARBA00008974"/>
    </source>
</evidence>
<comment type="similarity">
    <text evidence="2 8">Belongs to the purine-cytosine permease (2.A.39) family.</text>
</comment>
<feature type="transmembrane region" description="Helical" evidence="9">
    <location>
        <begin position="214"/>
        <end position="234"/>
    </location>
</feature>
<reference evidence="11" key="3">
    <citation type="submission" date="2020-10" db="EMBL/GenBank/DDBJ databases">
        <authorList>
            <person name="Palmer J.M."/>
        </authorList>
    </citation>
    <scope>NUCLEOTIDE SEQUENCE</scope>
    <source>
        <strain evidence="11">UCD 2041</strain>
    </source>
</reference>
<reference evidence="12 13" key="1">
    <citation type="submission" date="2019-07" db="EMBL/GenBank/DDBJ databases">
        <authorList>
            <person name="Friedrich A."/>
            <person name="Schacherer J."/>
        </authorList>
    </citation>
    <scope>NUCLEOTIDE SEQUENCE [LARGE SCALE GENOMIC DNA]</scope>
</reference>
<dbReference type="GO" id="GO:0000329">
    <property type="term" value="C:fungal-type vacuole membrane"/>
    <property type="evidence" value="ECO:0007669"/>
    <property type="project" value="TreeGrafter"/>
</dbReference>
<protein>
    <submittedName>
        <fullName evidence="12">DEBR0S3_06238g1_1</fullName>
    </submittedName>
</protein>
<keyword evidence="13" id="KW-1185">Reference proteome</keyword>
<feature type="transmembrane region" description="Helical" evidence="9">
    <location>
        <begin position="385"/>
        <end position="404"/>
    </location>
</feature>
<feature type="transmembrane region" description="Helical" evidence="9">
    <location>
        <begin position="101"/>
        <end position="125"/>
    </location>
</feature>
<dbReference type="PANTHER" id="PTHR31806:SF1">
    <property type="entry name" value="PURINE-CYTOSINE PERMEASE FCY2-RELATED"/>
    <property type="match status" value="1"/>
</dbReference>
<dbReference type="Proteomes" id="UP000478008">
    <property type="component" value="Unassembled WGS sequence"/>
</dbReference>
<evidence type="ECO:0000256" key="5">
    <source>
        <dbReference type="ARBA" id="ARBA00022692"/>
    </source>
</evidence>
<dbReference type="Proteomes" id="UP000663131">
    <property type="component" value="Chromosome 8"/>
</dbReference>
<evidence type="ECO:0000256" key="4">
    <source>
        <dbReference type="ARBA" id="ARBA00022553"/>
    </source>
</evidence>
<feature type="transmembrane region" description="Helical" evidence="9">
    <location>
        <begin position="73"/>
        <end position="95"/>
    </location>
</feature>
<reference evidence="11" key="4">
    <citation type="journal article" name="BMC Genomics">
        <title>New genome assemblies reveal patterns of domestication and adaptation across Brettanomyces (Dekkera) species.</title>
        <authorList>
            <person name="Roach M.J."/>
            <person name="Borneman A.R."/>
        </authorList>
    </citation>
    <scope>NUCLEOTIDE SEQUENCE</scope>
    <source>
        <strain evidence="11">UCD 2041</strain>
    </source>
</reference>
<evidence type="ECO:0000256" key="6">
    <source>
        <dbReference type="ARBA" id="ARBA00022989"/>
    </source>
</evidence>
<gene>
    <name evidence="12" type="primary">FCY2</name>
    <name evidence="11" type="ORF">BRETT_000639</name>
    <name evidence="12" type="ORF">DEBR0S3_06238G</name>
    <name evidence="10" type="ORF">HII12_002166</name>
</gene>
<evidence type="ECO:0000256" key="9">
    <source>
        <dbReference type="SAM" id="Phobius"/>
    </source>
</evidence>
<dbReference type="PIRSF" id="PIRSF002744">
    <property type="entry name" value="Pur-cyt_permease"/>
    <property type="match status" value="1"/>
</dbReference>
<organism evidence="12 13">
    <name type="scientific">Dekkera bruxellensis</name>
    <name type="common">Brettanomyces custersii</name>
    <dbReference type="NCBI Taxonomy" id="5007"/>
    <lineage>
        <taxon>Eukaryota</taxon>
        <taxon>Fungi</taxon>
        <taxon>Dikarya</taxon>
        <taxon>Ascomycota</taxon>
        <taxon>Saccharomycotina</taxon>
        <taxon>Pichiomycetes</taxon>
        <taxon>Pichiales</taxon>
        <taxon>Pichiaceae</taxon>
        <taxon>Brettanomyces</taxon>
    </lineage>
</organism>
<evidence type="ECO:0000256" key="8">
    <source>
        <dbReference type="PIRNR" id="PIRNR002744"/>
    </source>
</evidence>
<feature type="transmembrane region" description="Helical" evidence="9">
    <location>
        <begin position="288"/>
        <end position="311"/>
    </location>
</feature>
<dbReference type="GO" id="GO:0015205">
    <property type="term" value="F:nucleobase transmembrane transporter activity"/>
    <property type="evidence" value="ECO:0007669"/>
    <property type="project" value="TreeGrafter"/>
</dbReference>
<feature type="transmembrane region" description="Helical" evidence="9">
    <location>
        <begin position="456"/>
        <end position="474"/>
    </location>
</feature>
<dbReference type="EMBL" id="JABCYN010000023">
    <property type="protein sequence ID" value="KAF6012644.1"/>
    <property type="molecule type" value="Genomic_DNA"/>
</dbReference>
<reference evidence="10 14" key="2">
    <citation type="journal article" date="2020" name="Appl. Microbiol. Biotechnol.">
        <title>Targeted gene deletion in Brettanomyces bruxellensis with an expression-free CRISPR-Cas9 system.</title>
        <authorList>
            <person name="Varela C."/>
            <person name="Bartel C."/>
            <person name="Onetto C."/>
            <person name="Borneman A."/>
        </authorList>
    </citation>
    <scope>NUCLEOTIDE SEQUENCE [LARGE SCALE GENOMIC DNA]</scope>
    <source>
        <strain evidence="10 14">AWRI1613</strain>
    </source>
</reference>
<feature type="transmembrane region" description="Helical" evidence="9">
    <location>
        <begin position="254"/>
        <end position="276"/>
    </location>
</feature>
<evidence type="ECO:0000313" key="12">
    <source>
        <dbReference type="EMBL" id="VUG18266.1"/>
    </source>
</evidence>
<feature type="transmembrane region" description="Helical" evidence="9">
    <location>
        <begin position="331"/>
        <end position="355"/>
    </location>
</feature>
<feature type="transmembrane region" description="Helical" evidence="9">
    <location>
        <begin position="416"/>
        <end position="435"/>
    </location>
</feature>
<dbReference type="GO" id="GO:0015856">
    <property type="term" value="P:cytosine transport"/>
    <property type="evidence" value="ECO:0007669"/>
    <property type="project" value="UniProtKB-ARBA"/>
</dbReference>
<dbReference type="GO" id="GO:0005886">
    <property type="term" value="C:plasma membrane"/>
    <property type="evidence" value="ECO:0007669"/>
    <property type="project" value="TreeGrafter"/>
</dbReference>
<dbReference type="EMBL" id="CP063136">
    <property type="protein sequence ID" value="QOU20925.1"/>
    <property type="molecule type" value="Genomic_DNA"/>
</dbReference>
<accession>A0A7D9GZY3</accession>
<feature type="transmembrane region" description="Helical" evidence="9">
    <location>
        <begin position="180"/>
        <end position="202"/>
    </location>
</feature>
<evidence type="ECO:0000256" key="3">
    <source>
        <dbReference type="ARBA" id="ARBA00022448"/>
    </source>
</evidence>
<dbReference type="InterPro" id="IPR026030">
    <property type="entry name" value="Pur-cyt_permease_Fcy2/21/22"/>
</dbReference>
<dbReference type="InterPro" id="IPR001248">
    <property type="entry name" value="Pur-cyt_permease"/>
</dbReference>
<evidence type="ECO:0000313" key="14">
    <source>
        <dbReference type="Proteomes" id="UP000568158"/>
    </source>
</evidence>
<evidence type="ECO:0000313" key="10">
    <source>
        <dbReference type="EMBL" id="KAF6012644.1"/>
    </source>
</evidence>
<sequence length="520" mass="56564">MSTGSEGSDINKKAYQESFSDGPVVIEKADEVESGRLGGFYGNLMSMFHGETRGIERVPEEEKTQTSIYTAGTMWLSANMVIATFSLGALSYSLFGLDFGTSVLVIFFFSVLGALPVAFFSVFGAKFGLRQMILSRFLVGNVGMRIFAFINVVACVGWGAVNIMSSAQLLHIVNNGALPPWAGCLILVVCTILVTFFGYNVIHTYEKWSWIPNFVCFIAIIARLSIAHVFKAGVQNDAGEWVTWGSGRTFAGDVLSFGGTVFGFAAGWTTYAADYTTYMRKDSSSVKIFMGVLIGLCFPLIFTLTLGAAAVTGIKTDETYSNLYDEYSVGGLVYAILVEKSLHGFGQFLCVLLALSTVCNNIPNMYSIALGAQALWSPFSKVPRVVWTILGNAATLAICIPAYYKFAAVVDNFMNLIGYYLAIYDAICLTEHFVFRKGFSGYNIEDYADLKKVNPGWAGAFAFCCGAAGVVVGMNQTWYMGVLAQKIGDYGGDIGFELAAGFTFIGYMIARPLEKKHFGR</sequence>
<keyword evidence="4" id="KW-0597">Phosphoprotein</keyword>
<comment type="subcellular location">
    <subcellularLocation>
        <location evidence="1">Membrane</location>
        <topology evidence="1">Multi-pass membrane protein</topology>
    </subcellularLocation>
</comment>
<evidence type="ECO:0000313" key="11">
    <source>
        <dbReference type="EMBL" id="QOU20925.1"/>
    </source>
</evidence>
<evidence type="ECO:0000256" key="7">
    <source>
        <dbReference type="ARBA" id="ARBA00023136"/>
    </source>
</evidence>
<dbReference type="EMBL" id="CABFWN010000003">
    <property type="protein sequence ID" value="VUG18266.1"/>
    <property type="molecule type" value="Genomic_DNA"/>
</dbReference>
<dbReference type="PANTHER" id="PTHR31806">
    <property type="entry name" value="PURINE-CYTOSINE PERMEASE FCY2-RELATED"/>
    <property type="match status" value="1"/>
</dbReference>